<accession>S8AGY7</accession>
<evidence type="ECO:0000256" key="1">
    <source>
        <dbReference type="SAM" id="MobiDB-lite"/>
    </source>
</evidence>
<dbReference type="HOGENOM" id="CLU_1845012_0_0_1"/>
<evidence type="ECO:0000313" key="2">
    <source>
        <dbReference type="EMBL" id="EPS40401.1"/>
    </source>
</evidence>
<protein>
    <submittedName>
        <fullName evidence="2">Uncharacterized protein</fullName>
    </submittedName>
</protein>
<comment type="caution">
    <text evidence="2">The sequence shown here is derived from an EMBL/GenBank/DDBJ whole genome shotgun (WGS) entry which is preliminary data.</text>
</comment>
<evidence type="ECO:0000313" key="3">
    <source>
        <dbReference type="Proteomes" id="UP000015100"/>
    </source>
</evidence>
<proteinExistence type="predicted"/>
<gene>
    <name evidence="2" type="ORF">H072_5823</name>
</gene>
<keyword evidence="3" id="KW-1185">Reference proteome</keyword>
<sequence length="139" mass="15349">MDAVCRQDPTNATFNDSAELISSQARRIAELEAEVENLEARLLESERRRQLTRLRILESHNFGLIVRYGTNPTTAAKAEEFARVIAELEEVLGEAEEEVQPRKPEQPPSPSPSPSPAPTSTSTSTSTLAAEVAEEEEMK</sequence>
<dbReference type="EMBL" id="AQGS01000405">
    <property type="protein sequence ID" value="EPS40401.1"/>
    <property type="molecule type" value="Genomic_DNA"/>
</dbReference>
<dbReference type="Proteomes" id="UP000015100">
    <property type="component" value="Unassembled WGS sequence"/>
</dbReference>
<reference evidence="2 3" key="1">
    <citation type="journal article" date="2013" name="PLoS Genet.">
        <title>Genomic mechanisms accounting for the adaptation to parasitism in nematode-trapping fungi.</title>
        <authorList>
            <person name="Meerupati T."/>
            <person name="Andersson K.M."/>
            <person name="Friman E."/>
            <person name="Kumar D."/>
            <person name="Tunlid A."/>
            <person name="Ahren D."/>
        </authorList>
    </citation>
    <scope>NUCLEOTIDE SEQUENCE [LARGE SCALE GENOMIC DNA]</scope>
    <source>
        <strain evidence="2 3">CBS 200.50</strain>
    </source>
</reference>
<reference evidence="3" key="2">
    <citation type="submission" date="2013-04" db="EMBL/GenBank/DDBJ databases">
        <title>Genomic mechanisms accounting for the adaptation to parasitism in nematode-trapping fungi.</title>
        <authorList>
            <person name="Ahren D.G."/>
        </authorList>
    </citation>
    <scope>NUCLEOTIDE SEQUENCE [LARGE SCALE GENOMIC DNA]</scope>
    <source>
        <strain evidence="3">CBS 200.50</strain>
    </source>
</reference>
<dbReference type="AlphaFoldDB" id="S8AGY7"/>
<organism evidence="2 3">
    <name type="scientific">Dactylellina haptotyla (strain CBS 200.50)</name>
    <name type="common">Nematode-trapping fungus</name>
    <name type="synonym">Monacrosporium haptotylum</name>
    <dbReference type="NCBI Taxonomy" id="1284197"/>
    <lineage>
        <taxon>Eukaryota</taxon>
        <taxon>Fungi</taxon>
        <taxon>Dikarya</taxon>
        <taxon>Ascomycota</taxon>
        <taxon>Pezizomycotina</taxon>
        <taxon>Orbiliomycetes</taxon>
        <taxon>Orbiliales</taxon>
        <taxon>Orbiliaceae</taxon>
        <taxon>Dactylellina</taxon>
    </lineage>
</organism>
<feature type="compositionally biased region" description="Pro residues" evidence="1">
    <location>
        <begin position="106"/>
        <end position="117"/>
    </location>
</feature>
<feature type="region of interest" description="Disordered" evidence="1">
    <location>
        <begin position="92"/>
        <end position="139"/>
    </location>
</feature>
<feature type="compositionally biased region" description="Low complexity" evidence="1">
    <location>
        <begin position="118"/>
        <end position="127"/>
    </location>
</feature>
<name>S8AGY7_DACHA</name>